<sequence>MSTDTTQILTAIWRQVLAVAAVSPDDDFFDLGGDSFRATQLAVLVGERLGVAASPSLAFDRPSLAGQVRWVEAARR</sequence>
<dbReference type="AlphaFoldDB" id="A0A8J3SNH5"/>
<keyword evidence="2" id="KW-0597">Phosphoprotein</keyword>
<protein>
    <recommendedName>
        <fullName evidence="3">Carrier domain-containing protein</fullName>
    </recommendedName>
</protein>
<dbReference type="RefSeq" id="WP_204069678.1">
    <property type="nucleotide sequence ID" value="NZ_BOOJ01000094.1"/>
</dbReference>
<evidence type="ECO:0000313" key="5">
    <source>
        <dbReference type="Proteomes" id="UP000619788"/>
    </source>
</evidence>
<proteinExistence type="predicted"/>
<dbReference type="GO" id="GO:0005737">
    <property type="term" value="C:cytoplasm"/>
    <property type="evidence" value="ECO:0007669"/>
    <property type="project" value="TreeGrafter"/>
</dbReference>
<dbReference type="PROSITE" id="PS50075">
    <property type="entry name" value="CARRIER"/>
    <property type="match status" value="1"/>
</dbReference>
<dbReference type="InterPro" id="IPR036736">
    <property type="entry name" value="ACP-like_sf"/>
</dbReference>
<dbReference type="InterPro" id="IPR020806">
    <property type="entry name" value="PKS_PP-bd"/>
</dbReference>
<dbReference type="InterPro" id="IPR009081">
    <property type="entry name" value="PP-bd_ACP"/>
</dbReference>
<dbReference type="PANTHER" id="PTHR45527">
    <property type="entry name" value="NONRIBOSOMAL PEPTIDE SYNTHETASE"/>
    <property type="match status" value="1"/>
</dbReference>
<dbReference type="EMBL" id="BOOJ01000094">
    <property type="protein sequence ID" value="GIH97688.1"/>
    <property type="molecule type" value="Genomic_DNA"/>
</dbReference>
<accession>A0A8J3SNH5</accession>
<dbReference type="SMART" id="SM00823">
    <property type="entry name" value="PKS_PP"/>
    <property type="match status" value="1"/>
</dbReference>
<evidence type="ECO:0000256" key="1">
    <source>
        <dbReference type="ARBA" id="ARBA00022450"/>
    </source>
</evidence>
<evidence type="ECO:0000259" key="3">
    <source>
        <dbReference type="PROSITE" id="PS50075"/>
    </source>
</evidence>
<feature type="domain" description="Carrier" evidence="3">
    <location>
        <begin position="1"/>
        <end position="75"/>
    </location>
</feature>
<evidence type="ECO:0000256" key="2">
    <source>
        <dbReference type="ARBA" id="ARBA00022553"/>
    </source>
</evidence>
<name>A0A8J3SNH5_9ACTN</name>
<dbReference type="GO" id="GO:0043041">
    <property type="term" value="P:amino acid activation for nonribosomal peptide biosynthetic process"/>
    <property type="evidence" value="ECO:0007669"/>
    <property type="project" value="TreeGrafter"/>
</dbReference>
<dbReference type="PANTHER" id="PTHR45527:SF1">
    <property type="entry name" value="FATTY ACID SYNTHASE"/>
    <property type="match status" value="1"/>
</dbReference>
<dbReference type="Proteomes" id="UP000619788">
    <property type="component" value="Unassembled WGS sequence"/>
</dbReference>
<dbReference type="Gene3D" id="1.10.1200.10">
    <property type="entry name" value="ACP-like"/>
    <property type="match status" value="1"/>
</dbReference>
<dbReference type="GO" id="GO:0044550">
    <property type="term" value="P:secondary metabolite biosynthetic process"/>
    <property type="evidence" value="ECO:0007669"/>
    <property type="project" value="TreeGrafter"/>
</dbReference>
<dbReference type="Pfam" id="PF00550">
    <property type="entry name" value="PP-binding"/>
    <property type="match status" value="1"/>
</dbReference>
<reference evidence="4 5" key="1">
    <citation type="submission" date="2021-01" db="EMBL/GenBank/DDBJ databases">
        <title>Whole genome shotgun sequence of Planobispora siamensis NBRC 107568.</title>
        <authorList>
            <person name="Komaki H."/>
            <person name="Tamura T."/>
        </authorList>
    </citation>
    <scope>NUCLEOTIDE SEQUENCE [LARGE SCALE GENOMIC DNA]</scope>
    <source>
        <strain evidence="4 5">NBRC 107568</strain>
    </source>
</reference>
<keyword evidence="1" id="KW-0596">Phosphopantetheine</keyword>
<organism evidence="4 5">
    <name type="scientific">Planobispora siamensis</name>
    <dbReference type="NCBI Taxonomy" id="936338"/>
    <lineage>
        <taxon>Bacteria</taxon>
        <taxon>Bacillati</taxon>
        <taxon>Actinomycetota</taxon>
        <taxon>Actinomycetes</taxon>
        <taxon>Streptosporangiales</taxon>
        <taxon>Streptosporangiaceae</taxon>
        <taxon>Planobispora</taxon>
    </lineage>
</organism>
<dbReference type="GO" id="GO:0031177">
    <property type="term" value="F:phosphopantetheine binding"/>
    <property type="evidence" value="ECO:0007669"/>
    <property type="project" value="InterPro"/>
</dbReference>
<keyword evidence="5" id="KW-1185">Reference proteome</keyword>
<evidence type="ECO:0000313" key="4">
    <source>
        <dbReference type="EMBL" id="GIH97688.1"/>
    </source>
</evidence>
<gene>
    <name evidence="4" type="ORF">Psi01_83180</name>
</gene>
<dbReference type="SUPFAM" id="SSF47336">
    <property type="entry name" value="ACP-like"/>
    <property type="match status" value="1"/>
</dbReference>
<comment type="caution">
    <text evidence="4">The sequence shown here is derived from an EMBL/GenBank/DDBJ whole genome shotgun (WGS) entry which is preliminary data.</text>
</comment>